<dbReference type="GO" id="GO:0030515">
    <property type="term" value="F:snoRNA binding"/>
    <property type="evidence" value="ECO:0007669"/>
    <property type="project" value="InterPro"/>
</dbReference>
<evidence type="ECO:0000256" key="8">
    <source>
        <dbReference type="ARBA" id="ARBA00030185"/>
    </source>
</evidence>
<reference evidence="12" key="2">
    <citation type="submission" date="2020-01" db="EMBL/GenBank/DDBJ databases">
        <authorList>
            <person name="Perkins V."/>
            <person name="Lessard M.-H."/>
            <person name="Dugat-Bony E."/>
            <person name="Frenette M."/>
            <person name="Labrie S."/>
        </authorList>
    </citation>
    <scope>NUCLEOTIDE SEQUENCE</scope>
    <source>
        <strain evidence="12">LMA-70</strain>
    </source>
</reference>
<evidence type="ECO:0000313" key="12">
    <source>
        <dbReference type="EMBL" id="KAF5104687.1"/>
    </source>
</evidence>
<dbReference type="SUPFAM" id="SSF144210">
    <property type="entry name" value="Nop10-like SnoRNP"/>
    <property type="match status" value="1"/>
</dbReference>
<keyword evidence="4" id="KW-0690">Ribosome biogenesis</keyword>
<evidence type="ECO:0000256" key="9">
    <source>
        <dbReference type="ARBA" id="ARBA00031779"/>
    </source>
</evidence>
<comment type="subcellular location">
    <subcellularLocation>
        <location evidence="1">Nucleus</location>
        <location evidence="1">Nucleolus</location>
    </subcellularLocation>
</comment>
<dbReference type="GO" id="GO:0005737">
    <property type="term" value="C:cytoplasm"/>
    <property type="evidence" value="ECO:0007669"/>
    <property type="project" value="TreeGrafter"/>
</dbReference>
<name>A0A9P5G8K7_GEOCN</name>
<evidence type="ECO:0000259" key="11">
    <source>
        <dbReference type="Pfam" id="PF00149"/>
    </source>
</evidence>
<dbReference type="GO" id="GO:1990904">
    <property type="term" value="C:ribonucleoprotein complex"/>
    <property type="evidence" value="ECO:0007669"/>
    <property type="project" value="UniProtKB-KW"/>
</dbReference>
<reference evidence="12" key="1">
    <citation type="journal article" date="2020" name="Front. Microbiol.">
        <title>Phenotypic and Genetic Characterization of the Cheese Ripening Yeast Geotrichum candidum.</title>
        <authorList>
            <person name="Perkins V."/>
            <person name="Vignola S."/>
            <person name="Lessard M.H."/>
            <person name="Plante P.L."/>
            <person name="Corbeil J."/>
            <person name="Dugat-Bony E."/>
            <person name="Frenette M."/>
            <person name="Labrie S."/>
        </authorList>
    </citation>
    <scope>NUCLEOTIDE SEQUENCE</scope>
    <source>
        <strain evidence="12">LMA-70</strain>
    </source>
</reference>
<sequence>MHLMYTLNNEGKRVYTLKKITESGEITKSAHPARFSPDDKYSRQRSRLLMQSPGHVVVDIKVESCFLKSSCPQSSKDGWYRVPKELGLGKRWSQSSFVYVKRVDEKTLEAGSNVVLDAAVADPKLATSQPPPHVIKDVSPETDTESIKLSDVSNAGWVKRDHGLWIKLGKGRAQTGVTAVDVLFGEDAVDPRLSWRLDEGYIDGLASQPRLSVRIGPRQEKPEVSLRVQKSGKFKVLQLADLHFSTGFGKCLEPYPDTPVDCKADLRTLSFITKVLDDEKPDYVVMTGDQIFGQAAPDSETAMLKVVAPLIERKIPYSMVFGNHDDEGSLSRADLMDFVSLLPYSLSEPGPANISGVGNYVTQALGPKSNHPALSFYFLDSHARSEHPKFRPGYDWIKQDQLDFIQDKYKELKPEQDEYSHIHMSMAFFHIPLPEYTDNTQLFIGQYREASTAPRYNSGTLDVLKAIGVRVLSVGHDHANNFCMDYAKNGTDVYLCYGGGAGEGGYGGYGGLIRGVRVFDVNTQSDSITTYKLLHTAPSERIDEQVLVNSGVVVPLKASE</sequence>
<protein>
    <recommendedName>
        <fullName evidence="3">H/ACA ribonucleoprotein complex subunit NOP10</fullName>
    </recommendedName>
    <alternativeName>
        <fullName evidence="8">Nucleolar protein 10</fullName>
    </alternativeName>
    <alternativeName>
        <fullName evidence="9">Nucleolar protein family A member 3</fullName>
    </alternativeName>
    <alternativeName>
        <fullName evidence="10">snoRNP protein NOP10</fullName>
    </alternativeName>
</protein>
<keyword evidence="6" id="KW-0539">Nucleus</keyword>
<dbReference type="PANTHER" id="PTHR32440:SF0">
    <property type="entry name" value="PHOSPHATASE DCR2-RELATED"/>
    <property type="match status" value="1"/>
</dbReference>
<dbReference type="GO" id="GO:0001522">
    <property type="term" value="P:pseudouridine synthesis"/>
    <property type="evidence" value="ECO:0007669"/>
    <property type="project" value="InterPro"/>
</dbReference>
<evidence type="ECO:0000256" key="3">
    <source>
        <dbReference type="ARBA" id="ARBA00021838"/>
    </source>
</evidence>
<evidence type="ECO:0000256" key="2">
    <source>
        <dbReference type="ARBA" id="ARBA00009462"/>
    </source>
</evidence>
<dbReference type="GO" id="GO:0006364">
    <property type="term" value="P:rRNA processing"/>
    <property type="evidence" value="ECO:0007669"/>
    <property type="project" value="UniProtKB-KW"/>
</dbReference>
<dbReference type="CDD" id="cd07383">
    <property type="entry name" value="MPP_Dcr2"/>
    <property type="match status" value="1"/>
</dbReference>
<keyword evidence="7" id="KW-0687">Ribonucleoprotein</keyword>
<evidence type="ECO:0000256" key="5">
    <source>
        <dbReference type="ARBA" id="ARBA00022552"/>
    </source>
</evidence>
<dbReference type="Proteomes" id="UP000750522">
    <property type="component" value="Unassembled WGS sequence"/>
</dbReference>
<dbReference type="InterPro" id="IPR007264">
    <property type="entry name" value="H/ACA_rnp_Nop10"/>
</dbReference>
<evidence type="ECO:0000256" key="6">
    <source>
        <dbReference type="ARBA" id="ARBA00023242"/>
    </source>
</evidence>
<dbReference type="InterPro" id="IPR004843">
    <property type="entry name" value="Calcineurin-like_PHP"/>
</dbReference>
<evidence type="ECO:0000256" key="10">
    <source>
        <dbReference type="ARBA" id="ARBA00032266"/>
    </source>
</evidence>
<dbReference type="Gene3D" id="3.60.21.10">
    <property type="match status" value="1"/>
</dbReference>
<feature type="domain" description="Calcineurin-like phosphoesterase" evidence="11">
    <location>
        <begin position="234"/>
        <end position="479"/>
    </location>
</feature>
<dbReference type="PANTHER" id="PTHR32440">
    <property type="entry name" value="PHOSPHATASE DCR2-RELATED-RELATED"/>
    <property type="match status" value="1"/>
</dbReference>
<evidence type="ECO:0000256" key="7">
    <source>
        <dbReference type="ARBA" id="ARBA00023274"/>
    </source>
</evidence>
<accession>A0A9P5G8K7</accession>
<dbReference type="GO" id="GO:0005730">
    <property type="term" value="C:nucleolus"/>
    <property type="evidence" value="ECO:0007669"/>
    <property type="project" value="UniProtKB-SubCell"/>
</dbReference>
<comment type="caution">
    <text evidence="12">The sequence shown here is derived from an EMBL/GenBank/DDBJ whole genome shotgun (WGS) entry which is preliminary data.</text>
</comment>
<comment type="similarity">
    <text evidence="2">Belongs to the NOP10 family.</text>
</comment>
<dbReference type="Gene3D" id="4.10.80.300">
    <property type="match status" value="1"/>
</dbReference>
<dbReference type="GO" id="GO:0004721">
    <property type="term" value="F:phosphoprotein phosphatase activity"/>
    <property type="evidence" value="ECO:0007669"/>
    <property type="project" value="TreeGrafter"/>
</dbReference>
<dbReference type="InterPro" id="IPR036756">
    <property type="entry name" value="H/ACA_rnp_Nop10_sf"/>
</dbReference>
<keyword evidence="5" id="KW-0698">rRNA processing</keyword>
<evidence type="ECO:0000313" key="13">
    <source>
        <dbReference type="Proteomes" id="UP000750522"/>
    </source>
</evidence>
<organism evidence="12 13">
    <name type="scientific">Geotrichum candidum</name>
    <name type="common">Oospora lactis</name>
    <name type="synonym">Dipodascus geotrichum</name>
    <dbReference type="NCBI Taxonomy" id="1173061"/>
    <lineage>
        <taxon>Eukaryota</taxon>
        <taxon>Fungi</taxon>
        <taxon>Dikarya</taxon>
        <taxon>Ascomycota</taxon>
        <taxon>Saccharomycotina</taxon>
        <taxon>Dipodascomycetes</taxon>
        <taxon>Dipodascales</taxon>
        <taxon>Dipodascaceae</taxon>
        <taxon>Geotrichum</taxon>
    </lineage>
</organism>
<dbReference type="Pfam" id="PF00149">
    <property type="entry name" value="Metallophos"/>
    <property type="match status" value="1"/>
</dbReference>
<dbReference type="AlphaFoldDB" id="A0A9P5G8K7"/>
<evidence type="ECO:0000256" key="1">
    <source>
        <dbReference type="ARBA" id="ARBA00004604"/>
    </source>
</evidence>
<dbReference type="InterPro" id="IPR029052">
    <property type="entry name" value="Metallo-depent_PP-like"/>
</dbReference>
<dbReference type="FunFam" id="4.10.80.300:FF:000001">
    <property type="entry name" value="H/ACA ribonucleoprotein complex subunit 3"/>
    <property type="match status" value="1"/>
</dbReference>
<evidence type="ECO:0000256" key="4">
    <source>
        <dbReference type="ARBA" id="ARBA00022517"/>
    </source>
</evidence>
<proteinExistence type="inferred from homology"/>
<dbReference type="EMBL" id="QQZK01000005">
    <property type="protein sequence ID" value="KAF5104687.1"/>
    <property type="molecule type" value="Genomic_DNA"/>
</dbReference>
<dbReference type="Pfam" id="PF04135">
    <property type="entry name" value="Nop10p"/>
    <property type="match status" value="1"/>
</dbReference>
<dbReference type="SUPFAM" id="SSF56300">
    <property type="entry name" value="Metallo-dependent phosphatases"/>
    <property type="match status" value="1"/>
</dbReference>
<gene>
    <name evidence="12" type="ORF">DV451_000443</name>
</gene>